<proteinExistence type="predicted"/>
<dbReference type="RefSeq" id="WP_232516127.1">
    <property type="nucleotide sequence ID" value="NZ_CP024207.2"/>
</dbReference>
<keyword evidence="3" id="KW-1185">Reference proteome</keyword>
<feature type="transmembrane region" description="Helical" evidence="1">
    <location>
        <begin position="73"/>
        <end position="94"/>
    </location>
</feature>
<gene>
    <name evidence="2" type="ORF">CNO13_05000</name>
</gene>
<name>A0ABM6PUS4_9SPIR</name>
<evidence type="ECO:0000313" key="2">
    <source>
        <dbReference type="EMBL" id="ATQ16527.2"/>
    </source>
</evidence>
<protein>
    <submittedName>
        <fullName evidence="2">DUF1073 domain-containing protein</fullName>
    </submittedName>
</protein>
<keyword evidence="1" id="KW-0812">Transmembrane</keyword>
<sequence>MLYLVVARFKAPVSLKFKISARELYQYSIFFRNYIENVAEDVLKNGITLKSTSSSVKSMGKELDNLKLELKEVFYLVYSLIGLILVYSFVILLLRVHFLVSSLIFSLR</sequence>
<evidence type="ECO:0000313" key="3">
    <source>
        <dbReference type="Proteomes" id="UP000230633"/>
    </source>
</evidence>
<dbReference type="Proteomes" id="UP000230633">
    <property type="component" value="Plasmid pYekat-1-lp70"/>
</dbReference>
<geneLocation type="plasmid" evidence="2 3">
    <name>pYekat-1-lp70</name>
</geneLocation>
<reference evidence="2" key="1">
    <citation type="submission" date="2022-12" db="EMBL/GenBank/DDBJ databases">
        <title>Whole genome sequencing of Borrelia miyamotoi strains isolated at the Russian territory.</title>
        <authorList>
            <person name="Kuleshov K.V."/>
            <person name="Platonov A.E."/>
            <person name="Goptar I.A."/>
            <person name="Shipulin G.A."/>
            <person name="Markelov M.L."/>
            <person name="Koetsveld J."/>
            <person name="Kolyasnikova N.M."/>
            <person name="Sarksyan D.S."/>
            <person name="Toporkova M.G."/>
            <person name="Hovius J.W."/>
        </authorList>
    </citation>
    <scope>NUCLEOTIDE SEQUENCE</scope>
    <source>
        <strain evidence="2">Yekat-1</strain>
        <plasmid evidence="2">pYekat-1-lp70</plasmid>
    </source>
</reference>
<dbReference type="EMBL" id="CP024335">
    <property type="protein sequence ID" value="ATQ16527.2"/>
    <property type="molecule type" value="Genomic_DNA"/>
</dbReference>
<evidence type="ECO:0000256" key="1">
    <source>
        <dbReference type="SAM" id="Phobius"/>
    </source>
</evidence>
<keyword evidence="1" id="KW-0472">Membrane</keyword>
<keyword evidence="1" id="KW-1133">Transmembrane helix</keyword>
<keyword evidence="2" id="KW-0614">Plasmid</keyword>
<accession>A0ABM6PUS4</accession>
<organism evidence="2 3">
    <name type="scientific">Borrelia miyamotoi</name>
    <dbReference type="NCBI Taxonomy" id="47466"/>
    <lineage>
        <taxon>Bacteria</taxon>
        <taxon>Pseudomonadati</taxon>
        <taxon>Spirochaetota</taxon>
        <taxon>Spirochaetia</taxon>
        <taxon>Spirochaetales</taxon>
        <taxon>Borreliaceae</taxon>
        <taxon>Borrelia</taxon>
    </lineage>
</organism>